<dbReference type="OrthoDB" id="2970258at2"/>
<feature type="transmembrane region" description="Helical" evidence="1">
    <location>
        <begin position="33"/>
        <end position="52"/>
    </location>
</feature>
<dbReference type="STRING" id="334253.SAMN04487943_11272"/>
<dbReference type="Proteomes" id="UP000198565">
    <property type="component" value="Unassembled WGS sequence"/>
</dbReference>
<reference evidence="3" key="1">
    <citation type="submission" date="2016-10" db="EMBL/GenBank/DDBJ databases">
        <authorList>
            <person name="Varghese N."/>
            <person name="Submissions S."/>
        </authorList>
    </citation>
    <scope>NUCLEOTIDE SEQUENCE [LARGE SCALE GENOMIC DNA]</scope>
    <source>
        <strain evidence="3">CGMCC 1.4250</strain>
    </source>
</reference>
<proteinExistence type="predicted"/>
<keyword evidence="1" id="KW-1133">Transmembrane helix</keyword>
<keyword evidence="1" id="KW-0472">Membrane</keyword>
<keyword evidence="3" id="KW-1185">Reference proteome</keyword>
<evidence type="ECO:0000313" key="2">
    <source>
        <dbReference type="EMBL" id="SFM29410.1"/>
    </source>
</evidence>
<feature type="transmembrane region" description="Helical" evidence="1">
    <location>
        <begin position="6"/>
        <end position="21"/>
    </location>
</feature>
<gene>
    <name evidence="2" type="ORF">SAMN04487943_11272</name>
</gene>
<dbReference type="RefSeq" id="WP_091485265.1">
    <property type="nucleotide sequence ID" value="NZ_FOTR01000012.1"/>
</dbReference>
<sequence>MKGVYIVSITAVVMWMFIYQWPKIESTKVKEKIAFATLTIIGWVVSIIYIIFPNATSPAKIVDFILIQLKNIILALF</sequence>
<name>A0A1I4PPJ3_9BACI</name>
<evidence type="ECO:0000313" key="3">
    <source>
        <dbReference type="Proteomes" id="UP000198565"/>
    </source>
</evidence>
<keyword evidence="1" id="KW-0812">Transmembrane</keyword>
<protein>
    <submittedName>
        <fullName evidence="2">Uncharacterized protein</fullName>
    </submittedName>
</protein>
<organism evidence="2 3">
    <name type="scientific">Gracilibacillus orientalis</name>
    <dbReference type="NCBI Taxonomy" id="334253"/>
    <lineage>
        <taxon>Bacteria</taxon>
        <taxon>Bacillati</taxon>
        <taxon>Bacillota</taxon>
        <taxon>Bacilli</taxon>
        <taxon>Bacillales</taxon>
        <taxon>Bacillaceae</taxon>
        <taxon>Gracilibacillus</taxon>
    </lineage>
</organism>
<dbReference type="EMBL" id="FOTR01000012">
    <property type="protein sequence ID" value="SFM29410.1"/>
    <property type="molecule type" value="Genomic_DNA"/>
</dbReference>
<accession>A0A1I4PPJ3</accession>
<evidence type="ECO:0000256" key="1">
    <source>
        <dbReference type="SAM" id="Phobius"/>
    </source>
</evidence>
<dbReference type="AlphaFoldDB" id="A0A1I4PPJ3"/>